<feature type="compositionally biased region" description="Polar residues" evidence="1">
    <location>
        <begin position="18"/>
        <end position="31"/>
    </location>
</feature>
<protein>
    <submittedName>
        <fullName evidence="2">Uncharacterized protein</fullName>
    </submittedName>
</protein>
<organism evidence="2">
    <name type="scientific">marine sediment metagenome</name>
    <dbReference type="NCBI Taxonomy" id="412755"/>
    <lineage>
        <taxon>unclassified sequences</taxon>
        <taxon>metagenomes</taxon>
        <taxon>ecological metagenomes</taxon>
    </lineage>
</organism>
<name>A0A1B6NR71_9ZZZZ</name>
<dbReference type="AlphaFoldDB" id="A0A1B6NR71"/>
<comment type="caution">
    <text evidence="2">The sequence shown here is derived from an EMBL/GenBank/DDBJ whole genome shotgun (WGS) entry which is preliminary data.</text>
</comment>
<evidence type="ECO:0000313" key="2">
    <source>
        <dbReference type="EMBL" id="KTF05976.1"/>
    </source>
</evidence>
<sequence>MASLPANIDRMGRKVVAKTSTGPRALASSSVRPMLASSCGRR</sequence>
<dbReference type="EMBL" id="AYSL01001449">
    <property type="protein sequence ID" value="KTF05976.1"/>
    <property type="molecule type" value="Genomic_DNA"/>
</dbReference>
<feature type="region of interest" description="Disordered" evidence="1">
    <location>
        <begin position="1"/>
        <end position="42"/>
    </location>
</feature>
<reference evidence="2" key="1">
    <citation type="submission" date="2013-11" db="EMBL/GenBank/DDBJ databases">
        <title>Microbial diversity, functional groups and degradation webs in Northern and Southern Mediterranean and Red Sea marine crude oil polluted sites.</title>
        <authorList>
            <person name="Daffonchio D."/>
            <person name="Mapelli F."/>
            <person name="Ferrer M."/>
            <person name="Richter M."/>
            <person name="Cherif A."/>
            <person name="Malkawi H.I."/>
            <person name="Yakimov M.M."/>
            <person name="Abdel-Fattah Y.R."/>
            <person name="Blaghen M."/>
            <person name="Golyshin P.N."/>
            <person name="Kalogerakis N."/>
            <person name="Boon N."/>
            <person name="Magagnini M."/>
            <person name="Fava F."/>
        </authorList>
    </citation>
    <scope>NUCLEOTIDE SEQUENCE</scope>
</reference>
<gene>
    <name evidence="2" type="ORF">MGSAQ_002528</name>
</gene>
<evidence type="ECO:0000256" key="1">
    <source>
        <dbReference type="SAM" id="MobiDB-lite"/>
    </source>
</evidence>
<proteinExistence type="predicted"/>
<accession>A0A1B6NR71</accession>